<dbReference type="STRING" id="5364.A0A5C3N2H1"/>
<sequence length="581" mass="65883">MSRNDQTYIHATGPHFTSPQRRRAPSRHNEQFEILGHSQCEKVLLARLQRLDDVPAKRAPPVGELVVPHESDVDMGVPCTGNDHDHEMMEGVPIPDAASDPSPRKRIVPDEEAIRLYDRWKDLLPKLIHPLRKYRQAIFRTPIAPEPPDAHQCQNASCGTGAASIICLFWDHFESRKIAYCTCTTLPEHLMSQGLFPTSPTQPRMAVSIALLEFYFALFERSGDAVTALAGALRNFYARHGWHMLDAKGQPIRDPFRRGLGYAIQWYDALSTKVGCHLEDIIDHTRGLVRDDVRPLHQVGTNPYEECASLLQRRCPACFAGTTFGRSEHEGYDIQLSVDGNFSQRHLRSAGDSPWFYQPEYFISKAQVDAVGVHISSQRKKPPNRSYIPKVPDEAVDSCEHGHDAADEHKTKTNKDIFDDTGVMALVCRHDIPIFLANIDTPGEQQKYVLALISTLFQYLPSRALIRILYDVACVVERSIALYKLLPENISSRISWSTSAMHAYGHEWSCQLVYNPRMSPGLGLTDGEGTEWFWSRSRKLIPITRTSARARRIWLLDRQAGTISNELRDDLGDFLKRRLTR</sequence>
<dbReference type="OrthoDB" id="3253684at2759"/>
<gene>
    <name evidence="3" type="ORF">OE88DRAFT_1644930</name>
</gene>
<dbReference type="Pfam" id="PF18758">
    <property type="entry name" value="KDZ"/>
    <property type="match status" value="1"/>
</dbReference>
<evidence type="ECO:0000259" key="2">
    <source>
        <dbReference type="Pfam" id="PF18802"/>
    </source>
</evidence>
<dbReference type="AlphaFoldDB" id="A0A5C3N2H1"/>
<dbReference type="InterPro" id="IPR040521">
    <property type="entry name" value="KDZ"/>
</dbReference>
<dbReference type="InterPro" id="IPR041320">
    <property type="entry name" value="CxC1"/>
</dbReference>
<dbReference type="EMBL" id="ML213511">
    <property type="protein sequence ID" value="TFK51477.1"/>
    <property type="molecule type" value="Genomic_DNA"/>
</dbReference>
<feature type="domain" description="CxC1-like cysteine cluster associated with KDZ transposases" evidence="2">
    <location>
        <begin position="174"/>
        <end position="236"/>
    </location>
</feature>
<organism evidence="3 4">
    <name type="scientific">Heliocybe sulcata</name>
    <dbReference type="NCBI Taxonomy" id="5364"/>
    <lineage>
        <taxon>Eukaryota</taxon>
        <taxon>Fungi</taxon>
        <taxon>Dikarya</taxon>
        <taxon>Basidiomycota</taxon>
        <taxon>Agaricomycotina</taxon>
        <taxon>Agaricomycetes</taxon>
        <taxon>Gloeophyllales</taxon>
        <taxon>Gloeophyllaceae</taxon>
        <taxon>Heliocybe</taxon>
    </lineage>
</organism>
<dbReference type="PANTHER" id="PTHR33096:SF1">
    <property type="entry name" value="CXC1-LIKE CYSTEINE CLUSTER ASSOCIATED WITH KDZ TRANSPOSASES DOMAIN-CONTAINING PROTEIN"/>
    <property type="match status" value="1"/>
</dbReference>
<proteinExistence type="predicted"/>
<protein>
    <recommendedName>
        <fullName evidence="2">CxC1-like cysteine cluster associated with KDZ transposases domain-containing protein</fullName>
    </recommendedName>
</protein>
<evidence type="ECO:0000313" key="3">
    <source>
        <dbReference type="EMBL" id="TFK51477.1"/>
    </source>
</evidence>
<feature type="compositionally biased region" description="Polar residues" evidence="1">
    <location>
        <begin position="1"/>
        <end position="19"/>
    </location>
</feature>
<keyword evidence="4" id="KW-1185">Reference proteome</keyword>
<dbReference type="Pfam" id="PF18802">
    <property type="entry name" value="CxC1"/>
    <property type="match status" value="1"/>
</dbReference>
<reference evidence="3 4" key="1">
    <citation type="journal article" date="2019" name="Nat. Ecol. Evol.">
        <title>Megaphylogeny resolves global patterns of mushroom evolution.</title>
        <authorList>
            <person name="Varga T."/>
            <person name="Krizsan K."/>
            <person name="Foldi C."/>
            <person name="Dima B."/>
            <person name="Sanchez-Garcia M."/>
            <person name="Sanchez-Ramirez S."/>
            <person name="Szollosi G.J."/>
            <person name="Szarkandi J.G."/>
            <person name="Papp V."/>
            <person name="Albert L."/>
            <person name="Andreopoulos W."/>
            <person name="Angelini C."/>
            <person name="Antonin V."/>
            <person name="Barry K.W."/>
            <person name="Bougher N.L."/>
            <person name="Buchanan P."/>
            <person name="Buyck B."/>
            <person name="Bense V."/>
            <person name="Catcheside P."/>
            <person name="Chovatia M."/>
            <person name="Cooper J."/>
            <person name="Damon W."/>
            <person name="Desjardin D."/>
            <person name="Finy P."/>
            <person name="Geml J."/>
            <person name="Haridas S."/>
            <person name="Hughes K."/>
            <person name="Justo A."/>
            <person name="Karasinski D."/>
            <person name="Kautmanova I."/>
            <person name="Kiss B."/>
            <person name="Kocsube S."/>
            <person name="Kotiranta H."/>
            <person name="LaButti K.M."/>
            <person name="Lechner B.E."/>
            <person name="Liimatainen K."/>
            <person name="Lipzen A."/>
            <person name="Lukacs Z."/>
            <person name="Mihaltcheva S."/>
            <person name="Morgado L.N."/>
            <person name="Niskanen T."/>
            <person name="Noordeloos M.E."/>
            <person name="Ohm R.A."/>
            <person name="Ortiz-Santana B."/>
            <person name="Ovrebo C."/>
            <person name="Racz N."/>
            <person name="Riley R."/>
            <person name="Savchenko A."/>
            <person name="Shiryaev A."/>
            <person name="Soop K."/>
            <person name="Spirin V."/>
            <person name="Szebenyi C."/>
            <person name="Tomsovsky M."/>
            <person name="Tulloss R.E."/>
            <person name="Uehling J."/>
            <person name="Grigoriev I.V."/>
            <person name="Vagvolgyi C."/>
            <person name="Papp T."/>
            <person name="Martin F.M."/>
            <person name="Miettinen O."/>
            <person name="Hibbett D.S."/>
            <person name="Nagy L.G."/>
        </authorList>
    </citation>
    <scope>NUCLEOTIDE SEQUENCE [LARGE SCALE GENOMIC DNA]</scope>
    <source>
        <strain evidence="3 4">OMC1185</strain>
    </source>
</reference>
<evidence type="ECO:0000256" key="1">
    <source>
        <dbReference type="SAM" id="MobiDB-lite"/>
    </source>
</evidence>
<accession>A0A5C3N2H1</accession>
<dbReference type="Proteomes" id="UP000305948">
    <property type="component" value="Unassembled WGS sequence"/>
</dbReference>
<evidence type="ECO:0000313" key="4">
    <source>
        <dbReference type="Proteomes" id="UP000305948"/>
    </source>
</evidence>
<feature type="region of interest" description="Disordered" evidence="1">
    <location>
        <begin position="1"/>
        <end position="27"/>
    </location>
</feature>
<name>A0A5C3N2H1_9AGAM</name>
<dbReference type="PANTHER" id="PTHR33096">
    <property type="entry name" value="CXC2 DOMAIN-CONTAINING PROTEIN"/>
    <property type="match status" value="1"/>
</dbReference>